<organism evidence="2 3">
    <name type="scientific">Candidatus Lokiarchaeum ossiferum</name>
    <dbReference type="NCBI Taxonomy" id="2951803"/>
    <lineage>
        <taxon>Archaea</taxon>
        <taxon>Promethearchaeati</taxon>
        <taxon>Promethearchaeota</taxon>
        <taxon>Promethearchaeia</taxon>
        <taxon>Promethearchaeales</taxon>
        <taxon>Promethearchaeaceae</taxon>
        <taxon>Candidatus Lokiarchaeum</taxon>
    </lineage>
</organism>
<proteinExistence type="predicted"/>
<evidence type="ECO:0000256" key="1">
    <source>
        <dbReference type="SAM" id="Phobius"/>
    </source>
</evidence>
<feature type="transmembrane region" description="Helical" evidence="1">
    <location>
        <begin position="43"/>
        <end position="61"/>
    </location>
</feature>
<feature type="transmembrane region" description="Helical" evidence="1">
    <location>
        <begin position="112"/>
        <end position="130"/>
    </location>
</feature>
<keyword evidence="1" id="KW-1133">Transmembrane helix</keyword>
<evidence type="ECO:0008006" key="4">
    <source>
        <dbReference type="Google" id="ProtNLM"/>
    </source>
</evidence>
<feature type="transmembrane region" description="Helical" evidence="1">
    <location>
        <begin position="82"/>
        <end position="100"/>
    </location>
</feature>
<gene>
    <name evidence="2" type="ORF">NEF87_000046</name>
</gene>
<feature type="transmembrane region" description="Helical" evidence="1">
    <location>
        <begin position="12"/>
        <end position="31"/>
    </location>
</feature>
<evidence type="ECO:0000313" key="2">
    <source>
        <dbReference type="EMBL" id="UYP43761.1"/>
    </source>
</evidence>
<feature type="transmembrane region" description="Helical" evidence="1">
    <location>
        <begin position="241"/>
        <end position="260"/>
    </location>
</feature>
<feature type="transmembrane region" description="Helical" evidence="1">
    <location>
        <begin position="202"/>
        <end position="229"/>
    </location>
</feature>
<reference evidence="2" key="1">
    <citation type="submission" date="2022-09" db="EMBL/GenBank/DDBJ databases">
        <title>Actin cytoskeleton and complex cell architecture in an #Asgard archaeon.</title>
        <authorList>
            <person name="Ponce Toledo R.I."/>
            <person name="Schleper C."/>
            <person name="Rodrigues Oliveira T."/>
            <person name="Wollweber F."/>
            <person name="Xu J."/>
            <person name="Rittmann S."/>
            <person name="Klingl A."/>
            <person name="Pilhofer M."/>
        </authorList>
    </citation>
    <scope>NUCLEOTIDE SEQUENCE</scope>
    <source>
        <strain evidence="2">B-35</strain>
    </source>
</reference>
<dbReference type="EMBL" id="CP104013">
    <property type="protein sequence ID" value="UYP43761.1"/>
    <property type="molecule type" value="Genomic_DNA"/>
</dbReference>
<keyword evidence="3" id="KW-1185">Reference proteome</keyword>
<feature type="transmembrane region" description="Helical" evidence="1">
    <location>
        <begin position="175"/>
        <end position="195"/>
    </location>
</feature>
<evidence type="ECO:0000313" key="3">
    <source>
        <dbReference type="Proteomes" id="UP001208689"/>
    </source>
</evidence>
<keyword evidence="1" id="KW-0472">Membrane</keyword>
<accession>A0ABY6HK14</accession>
<feature type="transmembrane region" description="Helical" evidence="1">
    <location>
        <begin position="151"/>
        <end position="169"/>
    </location>
</feature>
<dbReference type="Proteomes" id="UP001208689">
    <property type="component" value="Chromosome"/>
</dbReference>
<protein>
    <recommendedName>
        <fullName evidence="4">MFS transporter</fullName>
    </recommendedName>
</protein>
<name>A0ABY6HK14_9ARCH</name>
<sequence>MKYSQFYKHLFGNTLLWVFSLAGFVLFSYIFRLEMDYFQAEGHNGFIIFFPLTAFSVYYLYMVNTFTHNIKNSLLIPTESNIPHQILKFGLIWIDLYLYLLLQIDPMDNDLVWYFLGLNMLFLFVYFLSIKKTRRPDLDQYYLIHQKSDPYLSLLIMGGYILFNLISLWYNFTKIVLVTIFAFFIAARIVHFFAIQEQKQKILMVIGIVILTNMIFWLSASITVIAMLMVDYLSLPYLFQYIPTVFFGVHLLILSNLKIYNMCQHLIRISPEAEIVDDSGEIHPKQTTSHIVTEQLVQYSAQIDFSCPQCRSPISKSIIQHLKVNNKLFCPHCGSKITQKDFSSRSPDEIYLEHQKLLSSLTNPSDQNSRLKTQFN</sequence>
<keyword evidence="1" id="KW-0812">Transmembrane</keyword>